<evidence type="ECO:0000256" key="9">
    <source>
        <dbReference type="ARBA" id="ARBA00031593"/>
    </source>
</evidence>
<keyword evidence="7" id="KW-0969">Cilium</keyword>
<dbReference type="Pfam" id="PF11527">
    <property type="entry name" value="ARL2_Bind_BART"/>
    <property type="match status" value="1"/>
</dbReference>
<feature type="region of interest" description="Disordered" evidence="11">
    <location>
        <begin position="514"/>
        <end position="547"/>
    </location>
</feature>
<keyword evidence="6 10" id="KW-0175">Coiled coil</keyword>
<feature type="domain" description="BART" evidence="12">
    <location>
        <begin position="221"/>
        <end position="332"/>
    </location>
</feature>
<organism evidence="13 14">
    <name type="scientific">Mauremys mutica</name>
    <name type="common">yellowpond turtle</name>
    <dbReference type="NCBI Taxonomy" id="74926"/>
    <lineage>
        <taxon>Eukaryota</taxon>
        <taxon>Metazoa</taxon>
        <taxon>Chordata</taxon>
        <taxon>Craniata</taxon>
        <taxon>Vertebrata</taxon>
        <taxon>Euteleostomi</taxon>
        <taxon>Archelosauria</taxon>
        <taxon>Testudinata</taxon>
        <taxon>Testudines</taxon>
        <taxon>Cryptodira</taxon>
        <taxon>Durocryptodira</taxon>
        <taxon>Testudinoidea</taxon>
        <taxon>Geoemydidae</taxon>
        <taxon>Geoemydinae</taxon>
        <taxon>Mauremys</taxon>
    </lineage>
</organism>
<feature type="compositionally biased region" description="Basic and acidic residues" evidence="11">
    <location>
        <begin position="514"/>
        <end position="524"/>
    </location>
</feature>
<dbReference type="InterPro" id="IPR042541">
    <property type="entry name" value="BART_sf"/>
</dbReference>
<dbReference type="PANTHER" id="PTHR21532">
    <property type="entry name" value="PHOSPHODIESTERASE HL"/>
    <property type="match status" value="1"/>
</dbReference>
<evidence type="ECO:0000256" key="3">
    <source>
        <dbReference type="ARBA" id="ARBA00007460"/>
    </source>
</evidence>
<dbReference type="Proteomes" id="UP000827986">
    <property type="component" value="Unassembled WGS sequence"/>
</dbReference>
<keyword evidence="5" id="KW-0963">Cytoplasm</keyword>
<feature type="region of interest" description="Disordered" evidence="11">
    <location>
        <begin position="453"/>
        <end position="502"/>
    </location>
</feature>
<accession>A0A9D3X3M5</accession>
<feature type="region of interest" description="Disordered" evidence="11">
    <location>
        <begin position="196"/>
        <end position="215"/>
    </location>
</feature>
<evidence type="ECO:0000313" key="13">
    <source>
        <dbReference type="EMBL" id="KAH1172957.1"/>
    </source>
</evidence>
<evidence type="ECO:0000256" key="7">
    <source>
        <dbReference type="ARBA" id="ARBA00023069"/>
    </source>
</evidence>
<dbReference type="InterPro" id="IPR038888">
    <property type="entry name" value="CFAP36"/>
</dbReference>
<dbReference type="EMBL" id="JAHDVG010000482">
    <property type="protein sequence ID" value="KAH1172957.1"/>
    <property type="molecule type" value="Genomic_DNA"/>
</dbReference>
<feature type="compositionally biased region" description="Basic residues" evidence="11">
    <location>
        <begin position="143"/>
        <end position="154"/>
    </location>
</feature>
<evidence type="ECO:0000256" key="10">
    <source>
        <dbReference type="SAM" id="Coils"/>
    </source>
</evidence>
<dbReference type="InterPro" id="IPR023379">
    <property type="entry name" value="BART_dom"/>
</dbReference>
<dbReference type="Gene3D" id="1.20.1520.10">
    <property type="entry name" value="ADP-ribosylation factor-like 2-binding protein, domain"/>
    <property type="match status" value="1"/>
</dbReference>
<proteinExistence type="inferred from homology"/>
<dbReference type="GO" id="GO:0097546">
    <property type="term" value="C:ciliary base"/>
    <property type="evidence" value="ECO:0007669"/>
    <property type="project" value="TreeGrafter"/>
</dbReference>
<name>A0A9D3X3M5_9SAUR</name>
<evidence type="ECO:0000256" key="8">
    <source>
        <dbReference type="ARBA" id="ARBA00023273"/>
    </source>
</evidence>
<evidence type="ECO:0000256" key="2">
    <source>
        <dbReference type="ARBA" id="ARBA00004496"/>
    </source>
</evidence>
<keyword evidence="14" id="KW-1185">Reference proteome</keyword>
<evidence type="ECO:0000256" key="6">
    <source>
        <dbReference type="ARBA" id="ARBA00023054"/>
    </source>
</evidence>
<evidence type="ECO:0000256" key="5">
    <source>
        <dbReference type="ARBA" id="ARBA00022490"/>
    </source>
</evidence>
<dbReference type="GO" id="GO:0005930">
    <property type="term" value="C:axoneme"/>
    <property type="evidence" value="ECO:0007669"/>
    <property type="project" value="TreeGrafter"/>
</dbReference>
<evidence type="ECO:0000256" key="11">
    <source>
        <dbReference type="SAM" id="MobiDB-lite"/>
    </source>
</evidence>
<feature type="region of interest" description="Disordered" evidence="11">
    <location>
        <begin position="60"/>
        <end position="125"/>
    </location>
</feature>
<feature type="coiled-coil region" evidence="10">
    <location>
        <begin position="358"/>
        <end position="389"/>
    </location>
</feature>
<reference evidence="13" key="1">
    <citation type="submission" date="2021-09" db="EMBL/GenBank/DDBJ databases">
        <title>The genome of Mauremys mutica provides insights into the evolution of semi-aquatic lifestyle.</title>
        <authorList>
            <person name="Gong S."/>
            <person name="Gao Y."/>
        </authorList>
    </citation>
    <scope>NUCLEOTIDE SEQUENCE</scope>
    <source>
        <strain evidence="13">MM-2020</strain>
        <tissue evidence="13">Muscle</tissue>
    </source>
</reference>
<dbReference type="PANTHER" id="PTHR21532:SF0">
    <property type="entry name" value="CILIA- AND FLAGELLA-ASSOCIATED PROTEIN 36"/>
    <property type="match status" value="1"/>
</dbReference>
<evidence type="ECO:0000256" key="1">
    <source>
        <dbReference type="ARBA" id="ARBA00004138"/>
    </source>
</evidence>
<comment type="subcellular location">
    <subcellularLocation>
        <location evidence="1">Cell projection</location>
        <location evidence="1">Cilium</location>
    </subcellularLocation>
    <subcellularLocation>
        <location evidence="2">Cytoplasm</location>
    </subcellularLocation>
</comment>
<comment type="caution">
    <text evidence="13">The sequence shown here is derived from an EMBL/GenBank/DDBJ whole genome shotgun (WGS) entry which is preliminary data.</text>
</comment>
<protein>
    <recommendedName>
        <fullName evidence="4">Cilia- and flagella-associated protein 36</fullName>
    </recommendedName>
    <alternativeName>
        <fullName evidence="9">Coiled-coil domain-containing protein 104</fullName>
    </alternativeName>
</protein>
<evidence type="ECO:0000313" key="14">
    <source>
        <dbReference type="Proteomes" id="UP000827986"/>
    </source>
</evidence>
<feature type="region of interest" description="Disordered" evidence="11">
    <location>
        <begin position="143"/>
        <end position="190"/>
    </location>
</feature>
<gene>
    <name evidence="13" type="ORF">KIL84_016796</name>
</gene>
<dbReference type="AlphaFoldDB" id="A0A9D3X3M5"/>
<feature type="compositionally biased region" description="Basic and acidic residues" evidence="11">
    <location>
        <begin position="533"/>
        <end position="544"/>
    </location>
</feature>
<evidence type="ECO:0000256" key="4">
    <source>
        <dbReference type="ARBA" id="ARBA00021815"/>
    </source>
</evidence>
<comment type="similarity">
    <text evidence="3">Belongs to the CFAP36 family.</text>
</comment>
<evidence type="ECO:0000259" key="12">
    <source>
        <dbReference type="Pfam" id="PF11527"/>
    </source>
</evidence>
<sequence length="572" mass="64338">MPYYTRVLGVAWGNYLAAAPWARRSGIVQASRRRAWEDRGKHLPRAREATAAAELQGQNLRRKQGVPPSHGCSCSPGAAPGPGSPTGSTLLRSSGPALPRAPSASAWPRNQRPALRRGPAQRSVRSVPLSHLDCVTVTLPPRASHRLTQGRKRATGSNAPRSARSLCDDQCDSDLTKPQPPPQLYPGLPGFPRSLCAGSRRRPGRAPMAAEGEAEAEADVEWVVDSIAGFLRGPAWTIPILEFLEQKCAVFDDEEESKLSYTEIHQEYKALVEKLLEGYLKEIGINEETFQEACSSPLAKSHTSQAILQPVLAAEDFRLFKEMMVQKNIEMQLQAIRIIQERNGVLPDCLTDGSDVFTEIEQQEMKILREVLRQSKEEYEMEQERKRSKETYDKLKSSDVTYGCPGYSREAKVKESTEDIERVDDFEEIAKLSLEETNKPTKEDLRPVHPLLRVIEPPPQPSEPTKVKEEIKKKGTGNCSENATREAGPEGFNLSELEPHHLRQREDYLKQKRDTLMAMKKESRNNLPTPNIDQKEEALSSKEEMSEEEQQRLLLKRRMLAAKLKEEVINKR</sequence>
<keyword evidence="8" id="KW-0966">Cell projection</keyword>